<feature type="non-terminal residue" evidence="6">
    <location>
        <position position="143"/>
    </location>
</feature>
<keyword evidence="3" id="KW-0862">Zinc</keyword>
<keyword evidence="6" id="KW-0808">Transferase</keyword>
<dbReference type="InterPro" id="IPR019787">
    <property type="entry name" value="Znf_PHD-finger"/>
</dbReference>
<keyword evidence="6" id="KW-0489">Methyltransferase</keyword>
<dbReference type="Gene3D" id="3.30.40.10">
    <property type="entry name" value="Zinc/RING finger domain, C3HC4 (zinc finger)"/>
    <property type="match status" value="1"/>
</dbReference>
<evidence type="ECO:0000256" key="3">
    <source>
        <dbReference type="ARBA" id="ARBA00022833"/>
    </source>
</evidence>
<dbReference type="GO" id="GO:0008270">
    <property type="term" value="F:zinc ion binding"/>
    <property type="evidence" value="ECO:0007669"/>
    <property type="project" value="UniProtKB-KW"/>
</dbReference>
<reference evidence="6" key="1">
    <citation type="journal article" date="2014" name="PLoS ONE">
        <title>Transcriptome-Based Identification of ABC Transporters in the Western Tarnished Plant Bug Lygus hesperus.</title>
        <authorList>
            <person name="Hull J.J."/>
            <person name="Chaney K."/>
            <person name="Geib S.M."/>
            <person name="Fabrick J.A."/>
            <person name="Brent C.S."/>
            <person name="Walsh D."/>
            <person name="Lavine L.C."/>
        </authorList>
    </citation>
    <scope>NUCLEOTIDE SEQUENCE</scope>
</reference>
<dbReference type="AlphaFoldDB" id="A0A0A9WM27"/>
<dbReference type="InterPro" id="IPR013083">
    <property type="entry name" value="Znf_RING/FYVE/PHD"/>
</dbReference>
<reference evidence="6" key="2">
    <citation type="submission" date="2014-07" db="EMBL/GenBank/DDBJ databases">
        <authorList>
            <person name="Hull J."/>
        </authorList>
    </citation>
    <scope>NUCLEOTIDE SEQUENCE</scope>
</reference>
<sequence length="143" mass="15524">NIHIYHCRSSLMASRTRVKCGSCTFACGDAPMIQCDGNCGKVFHLTCTPLSNESFELLQNAGDEVKWFCKPCRMQGGFLADGASQSCNCSAMNSIVLDELLEINRTQKAIGLEIEGIRALLAANTRSKTEGISVENINVNKTS</sequence>
<evidence type="ECO:0000256" key="1">
    <source>
        <dbReference type="ARBA" id="ARBA00022723"/>
    </source>
</evidence>
<dbReference type="PROSITE" id="PS50016">
    <property type="entry name" value="ZF_PHD_2"/>
    <property type="match status" value="1"/>
</dbReference>
<dbReference type="SUPFAM" id="SSF57903">
    <property type="entry name" value="FYVE/PHD zinc finger"/>
    <property type="match status" value="1"/>
</dbReference>
<keyword evidence="2 4" id="KW-0863">Zinc-finger</keyword>
<dbReference type="PROSITE" id="PS01359">
    <property type="entry name" value="ZF_PHD_1"/>
    <property type="match status" value="1"/>
</dbReference>
<dbReference type="GO" id="GO:0032259">
    <property type="term" value="P:methylation"/>
    <property type="evidence" value="ECO:0007669"/>
    <property type="project" value="UniProtKB-KW"/>
</dbReference>
<feature type="domain" description="PHD-type" evidence="5">
    <location>
        <begin position="17"/>
        <end position="75"/>
    </location>
</feature>
<feature type="non-terminal residue" evidence="6">
    <location>
        <position position="1"/>
    </location>
</feature>
<organism evidence="6">
    <name type="scientific">Lygus hesperus</name>
    <name type="common">Western plant bug</name>
    <dbReference type="NCBI Taxonomy" id="30085"/>
    <lineage>
        <taxon>Eukaryota</taxon>
        <taxon>Metazoa</taxon>
        <taxon>Ecdysozoa</taxon>
        <taxon>Arthropoda</taxon>
        <taxon>Hexapoda</taxon>
        <taxon>Insecta</taxon>
        <taxon>Pterygota</taxon>
        <taxon>Neoptera</taxon>
        <taxon>Paraneoptera</taxon>
        <taxon>Hemiptera</taxon>
        <taxon>Heteroptera</taxon>
        <taxon>Panheteroptera</taxon>
        <taxon>Cimicomorpha</taxon>
        <taxon>Miridae</taxon>
        <taxon>Mirini</taxon>
        <taxon>Lygus</taxon>
    </lineage>
</organism>
<evidence type="ECO:0000256" key="4">
    <source>
        <dbReference type="PROSITE-ProRule" id="PRU00146"/>
    </source>
</evidence>
<gene>
    <name evidence="6" type="primary">WBP7</name>
    <name evidence="6" type="ORF">CM83_1910</name>
</gene>
<name>A0A0A9WM27_LYGHE</name>
<dbReference type="InterPro" id="IPR001965">
    <property type="entry name" value="Znf_PHD"/>
</dbReference>
<dbReference type="InterPro" id="IPR011011">
    <property type="entry name" value="Znf_FYVE_PHD"/>
</dbReference>
<accession>A0A0A9WM27</accession>
<dbReference type="SMART" id="SM00249">
    <property type="entry name" value="PHD"/>
    <property type="match status" value="1"/>
</dbReference>
<evidence type="ECO:0000259" key="5">
    <source>
        <dbReference type="PROSITE" id="PS50016"/>
    </source>
</evidence>
<proteinExistence type="predicted"/>
<dbReference type="InterPro" id="IPR019786">
    <property type="entry name" value="Zinc_finger_PHD-type_CS"/>
</dbReference>
<protein>
    <submittedName>
        <fullName evidence="6">Histone-lysine N-methyltransferase MLL4</fullName>
    </submittedName>
</protein>
<evidence type="ECO:0000256" key="2">
    <source>
        <dbReference type="ARBA" id="ARBA00022771"/>
    </source>
</evidence>
<dbReference type="Pfam" id="PF00628">
    <property type="entry name" value="PHD"/>
    <property type="match status" value="1"/>
</dbReference>
<evidence type="ECO:0000313" key="6">
    <source>
        <dbReference type="EMBL" id="JAG08476.1"/>
    </source>
</evidence>
<dbReference type="GO" id="GO:0008168">
    <property type="term" value="F:methyltransferase activity"/>
    <property type="evidence" value="ECO:0007669"/>
    <property type="project" value="UniProtKB-KW"/>
</dbReference>
<dbReference type="EMBL" id="GBHO01035128">
    <property type="protein sequence ID" value="JAG08476.1"/>
    <property type="molecule type" value="Transcribed_RNA"/>
</dbReference>
<keyword evidence="1" id="KW-0479">Metal-binding</keyword>